<organism evidence="1 2">
    <name type="scientific">Brassicogethes aeneus</name>
    <name type="common">Rape pollen beetle</name>
    <name type="synonym">Meligethes aeneus</name>
    <dbReference type="NCBI Taxonomy" id="1431903"/>
    <lineage>
        <taxon>Eukaryota</taxon>
        <taxon>Metazoa</taxon>
        <taxon>Ecdysozoa</taxon>
        <taxon>Arthropoda</taxon>
        <taxon>Hexapoda</taxon>
        <taxon>Insecta</taxon>
        <taxon>Pterygota</taxon>
        <taxon>Neoptera</taxon>
        <taxon>Endopterygota</taxon>
        <taxon>Coleoptera</taxon>
        <taxon>Polyphaga</taxon>
        <taxon>Cucujiformia</taxon>
        <taxon>Nitidulidae</taxon>
        <taxon>Meligethinae</taxon>
        <taxon>Brassicogethes</taxon>
    </lineage>
</organism>
<dbReference type="PANTHER" id="PTHR33568:SF3">
    <property type="entry name" value="DNA-DIRECTED DNA POLYMERASE"/>
    <property type="match status" value="1"/>
</dbReference>
<dbReference type="SUPFAM" id="SSF56672">
    <property type="entry name" value="DNA/RNA polymerases"/>
    <property type="match status" value="1"/>
</dbReference>
<evidence type="ECO:0000313" key="2">
    <source>
        <dbReference type="Proteomes" id="UP001154078"/>
    </source>
</evidence>
<dbReference type="InterPro" id="IPR043502">
    <property type="entry name" value="DNA/RNA_pol_sf"/>
</dbReference>
<protein>
    <recommendedName>
        <fullName evidence="3">DNA-directed DNA polymerase</fullName>
    </recommendedName>
</protein>
<proteinExistence type="predicted"/>
<reference evidence="1" key="1">
    <citation type="submission" date="2021-12" db="EMBL/GenBank/DDBJ databases">
        <authorList>
            <person name="King R."/>
        </authorList>
    </citation>
    <scope>NUCLEOTIDE SEQUENCE</scope>
</reference>
<sequence>MQPNRISDKAKQSLENDFLFAFYDFKCMQEKEVSSNIFLHEPNLFVVQQCWQESLFPDIKHAGNGQEIRLKENLLVDGFCATTNTVFEFDGCYFHGCEKCFPQQTTSFQNSTDKNMLMFLRLEKTKAKHKKIKDAGYNLKNIWECEFKKLLKADETIRACANSNIKKYVEAPLNPRESFFGGRTNAVKLYHKISDEKEKSCYFDVCSLYPLINKYKNIPLAVLRLMLVTKRAGNCPWIR</sequence>
<dbReference type="AlphaFoldDB" id="A0A9P0FFN3"/>
<gene>
    <name evidence="1" type="ORF">MELIAE_LOCUS3914</name>
</gene>
<dbReference type="Gene3D" id="3.40.960.10">
    <property type="entry name" value="VSR Endonuclease"/>
    <property type="match status" value="1"/>
</dbReference>
<evidence type="ECO:0000313" key="1">
    <source>
        <dbReference type="EMBL" id="CAH0551269.1"/>
    </source>
</evidence>
<accession>A0A9P0FFN3</accession>
<name>A0A9P0FFN3_BRAAE</name>
<keyword evidence="2" id="KW-1185">Reference proteome</keyword>
<dbReference type="OrthoDB" id="5871067at2759"/>
<evidence type="ECO:0008006" key="3">
    <source>
        <dbReference type="Google" id="ProtNLM"/>
    </source>
</evidence>
<dbReference type="PANTHER" id="PTHR33568">
    <property type="entry name" value="DNA POLYMERASE"/>
    <property type="match status" value="1"/>
</dbReference>
<dbReference type="Proteomes" id="UP001154078">
    <property type="component" value="Chromosome 2"/>
</dbReference>
<dbReference type="GO" id="GO:0071897">
    <property type="term" value="P:DNA biosynthetic process"/>
    <property type="evidence" value="ECO:0007669"/>
    <property type="project" value="UniProtKB-ARBA"/>
</dbReference>
<dbReference type="EMBL" id="OV121133">
    <property type="protein sequence ID" value="CAH0551269.1"/>
    <property type="molecule type" value="Genomic_DNA"/>
</dbReference>